<evidence type="ECO:0000313" key="3">
    <source>
        <dbReference type="Proteomes" id="UP000018888"/>
    </source>
</evidence>
<keyword evidence="3" id="KW-1185">Reference proteome</keyword>
<feature type="compositionally biased region" description="Polar residues" evidence="1">
    <location>
        <begin position="28"/>
        <end position="44"/>
    </location>
</feature>
<comment type="caution">
    <text evidence="2">The sequence shown here is derived from an EMBL/GenBank/DDBJ whole genome shotgun (WGS) entry which is preliminary data.</text>
</comment>
<feature type="region of interest" description="Disordered" evidence="1">
    <location>
        <begin position="89"/>
        <end position="117"/>
    </location>
</feature>
<reference evidence="2 3" key="1">
    <citation type="journal article" date="2013" name="Proc. Natl. Acad. Sci. U.S.A.">
        <title>Genome of an arbuscular mycorrhizal fungus provides insight into the oldest plant symbiosis.</title>
        <authorList>
            <person name="Tisserant E."/>
            <person name="Malbreil M."/>
            <person name="Kuo A."/>
            <person name="Kohler A."/>
            <person name="Symeonidi A."/>
            <person name="Balestrini R."/>
            <person name="Charron P."/>
            <person name="Duensing N."/>
            <person name="Frei Dit Frey N."/>
            <person name="Gianinazzi-Pearson V."/>
            <person name="Gilbert L.B."/>
            <person name="Handa Y."/>
            <person name="Herr J.R."/>
            <person name="Hijri M."/>
            <person name="Koul R."/>
            <person name="Kawaguchi M."/>
            <person name="Krajinski F."/>
            <person name="Lammers P.J."/>
            <person name="Masclaux F.G."/>
            <person name="Murat C."/>
            <person name="Morin E."/>
            <person name="Ndikumana S."/>
            <person name="Pagni M."/>
            <person name="Petitpierre D."/>
            <person name="Requena N."/>
            <person name="Rosikiewicz P."/>
            <person name="Riley R."/>
            <person name="Saito K."/>
            <person name="San Clemente H."/>
            <person name="Shapiro H."/>
            <person name="van Tuinen D."/>
            <person name="Becard G."/>
            <person name="Bonfante P."/>
            <person name="Paszkowski U."/>
            <person name="Shachar-Hill Y.Y."/>
            <person name="Tuskan G.A."/>
            <person name="Young P.W."/>
            <person name="Sanders I.R."/>
            <person name="Henrissat B."/>
            <person name="Rensing S.A."/>
            <person name="Grigoriev I.V."/>
            <person name="Corradi N."/>
            <person name="Roux C."/>
            <person name="Martin F."/>
        </authorList>
    </citation>
    <scope>NUCLEOTIDE SEQUENCE [LARGE SCALE GENOMIC DNA]</scope>
    <source>
        <strain evidence="2 3">DAOM 197198</strain>
    </source>
</reference>
<evidence type="ECO:0000313" key="2">
    <source>
        <dbReference type="EMBL" id="POG70732.1"/>
    </source>
</evidence>
<accession>A0A2P4PZC6</accession>
<proteinExistence type="predicted"/>
<name>A0A2P4PZC6_RHIID</name>
<dbReference type="AlphaFoldDB" id="A0A2P4PZC6"/>
<gene>
    <name evidence="2" type="ORF">GLOIN_2v1775606</name>
</gene>
<dbReference type="EMBL" id="AUPC02000117">
    <property type="protein sequence ID" value="POG70732.1"/>
    <property type="molecule type" value="Genomic_DNA"/>
</dbReference>
<dbReference type="Proteomes" id="UP000018888">
    <property type="component" value="Unassembled WGS sequence"/>
</dbReference>
<dbReference type="VEuPathDB" id="FungiDB:RhiirFUN_023774"/>
<feature type="region of interest" description="Disordered" evidence="1">
    <location>
        <begin position="388"/>
        <end position="429"/>
    </location>
</feature>
<evidence type="ECO:0000256" key="1">
    <source>
        <dbReference type="SAM" id="MobiDB-lite"/>
    </source>
</evidence>
<organism evidence="2 3">
    <name type="scientific">Rhizophagus irregularis (strain DAOM 181602 / DAOM 197198 / MUCL 43194)</name>
    <name type="common">Arbuscular mycorrhizal fungus</name>
    <name type="synonym">Glomus intraradices</name>
    <dbReference type="NCBI Taxonomy" id="747089"/>
    <lineage>
        <taxon>Eukaryota</taxon>
        <taxon>Fungi</taxon>
        <taxon>Fungi incertae sedis</taxon>
        <taxon>Mucoromycota</taxon>
        <taxon>Glomeromycotina</taxon>
        <taxon>Glomeromycetes</taxon>
        <taxon>Glomerales</taxon>
        <taxon>Glomeraceae</taxon>
        <taxon>Rhizophagus</taxon>
    </lineage>
</organism>
<protein>
    <submittedName>
        <fullName evidence="2">Uncharacterized protein</fullName>
    </submittedName>
</protein>
<feature type="region of interest" description="Disordered" evidence="1">
    <location>
        <begin position="1"/>
        <end position="48"/>
    </location>
</feature>
<feature type="region of interest" description="Disordered" evidence="1">
    <location>
        <begin position="151"/>
        <end position="192"/>
    </location>
</feature>
<dbReference type="VEuPathDB" id="FungiDB:RhiirFUN_023775"/>
<sequence>MPQTHGRSSTRKDESSHKKSKTKCGRGRNNTSQDEQFQTANCGQDSDYESRALNTSASLRDIHKNMDEFDSTSASYPESLQEINRNTDDLENSLAPSCPRFRNSDLSTPLHEVPRSRNSDISTHLCEVHTKNTDDLENSLALLHSKSRNSDLSTPLREVSRSRNLDTSTPLREVHRNTDELDSVSAHSRPESRDLNTSASLCLINTFASPTLPPCFNDMDTIFQLTTWLCANPNVLQFANNNAIYSSMQTSLANGQQFTPSNLANPTALQLQSPLQEDKCISPRPESRALNTSASLRDIHKNMDEFDSTSASYPESLQEINRNTDDLENSLAPSCPRFRNSDLSTPLHEVPRSRNSDISTHLCEVHTKNTDDLENSLALLHSKSRNSDLSTPLREVSRSRNLDTSTPLREVHRNTDELDSVSAHSRPESRDLNTSASLCLINTFASPTLPPCFNDMDTIFQLTTWLCANPNVLQFANNNAIYSSMQTSLANGQQFTPSNLANPTALQLQSPLQEDKVRIL</sequence>
<reference evidence="2 3" key="2">
    <citation type="journal article" date="2018" name="New Phytol.">
        <title>High intraspecific genome diversity in the model arbuscular mycorrhizal symbiont Rhizophagus irregularis.</title>
        <authorList>
            <person name="Chen E.C.H."/>
            <person name="Morin E."/>
            <person name="Beaudet D."/>
            <person name="Noel J."/>
            <person name="Yildirir G."/>
            <person name="Ndikumana S."/>
            <person name="Charron P."/>
            <person name="St-Onge C."/>
            <person name="Giorgi J."/>
            <person name="Kruger M."/>
            <person name="Marton T."/>
            <person name="Ropars J."/>
            <person name="Grigoriev I.V."/>
            <person name="Hainaut M."/>
            <person name="Henrissat B."/>
            <person name="Roux C."/>
            <person name="Martin F."/>
            <person name="Corradi N."/>
        </authorList>
    </citation>
    <scope>NUCLEOTIDE SEQUENCE [LARGE SCALE GENOMIC DNA]</scope>
    <source>
        <strain evidence="2 3">DAOM 197198</strain>
    </source>
</reference>